<dbReference type="OrthoDB" id="5576441at2759"/>
<comment type="similarity">
    <text evidence="2">Belongs to the SLX4 family.</text>
</comment>
<evidence type="ECO:0000313" key="9">
    <source>
        <dbReference type="EMBL" id="CAG8684136.1"/>
    </source>
</evidence>
<keyword evidence="3" id="KW-0227">DNA damage</keyword>
<evidence type="ECO:0000256" key="2">
    <source>
        <dbReference type="ARBA" id="ARBA00006661"/>
    </source>
</evidence>
<feature type="non-terminal residue" evidence="9">
    <location>
        <position position="1"/>
    </location>
</feature>
<proteinExistence type="inferred from homology"/>
<comment type="caution">
    <text evidence="9">The sequence shown here is derived from an EMBL/GenBank/DDBJ whole genome shotgun (WGS) entry which is preliminary data.</text>
</comment>
<sequence>KHRNMQKFENDEKLDTSINELIKNLRIHYKNGDTKSDKINEQKIYKEEEILSNELKNFLKLHLEKGSENTSSTSNQKATSILSDDDSIDSSIQSLPPPLRLSFELSTRKDHDIQKGHISEDILKNSNYGLFKNLDEVPLAGEKGKINSQDPHDPHDKSINNQFSISSVSHRVIIEQQQPTLEVDDKPPQNILPEKQISGVSPSMPKIEGKNTKRESVKILNSNLQKNVKNSMKTTEISDEDMPDYTLMSLEELKVMVSKYGIRPSSRNIMIKQLQILWKSLSKVNTGNLDTSKIDILPERQKKQSTNSITKPIVISDDALSESDGSEDGDLPLLDLIDSLNTTSEEYLLEEEMAKQISDYISSNKRLWLSILEYQDLNFDQILRDLNNAGIYCNTSQLRVFMDSR</sequence>
<dbReference type="Proteomes" id="UP000789508">
    <property type="component" value="Unassembled WGS sequence"/>
</dbReference>
<organism evidence="9 10">
    <name type="scientific">Ambispora leptoticha</name>
    <dbReference type="NCBI Taxonomy" id="144679"/>
    <lineage>
        <taxon>Eukaryota</taxon>
        <taxon>Fungi</taxon>
        <taxon>Fungi incertae sedis</taxon>
        <taxon>Mucoromycota</taxon>
        <taxon>Glomeromycotina</taxon>
        <taxon>Glomeromycetes</taxon>
        <taxon>Archaeosporales</taxon>
        <taxon>Ambisporaceae</taxon>
        <taxon>Ambispora</taxon>
    </lineage>
</organism>
<dbReference type="GO" id="GO:0006310">
    <property type="term" value="P:DNA recombination"/>
    <property type="evidence" value="ECO:0007669"/>
    <property type="project" value="UniProtKB-KW"/>
</dbReference>
<keyword evidence="10" id="KW-1185">Reference proteome</keyword>
<feature type="region of interest" description="Disordered" evidence="8">
    <location>
        <begin position="183"/>
        <end position="213"/>
    </location>
</feature>
<reference evidence="9" key="1">
    <citation type="submission" date="2021-06" db="EMBL/GenBank/DDBJ databases">
        <authorList>
            <person name="Kallberg Y."/>
            <person name="Tangrot J."/>
            <person name="Rosling A."/>
        </authorList>
    </citation>
    <scope>NUCLEOTIDE SEQUENCE</scope>
    <source>
        <strain evidence="9">FL130A</strain>
    </source>
</reference>
<name>A0A9N9ELJ6_9GLOM</name>
<dbReference type="GO" id="GO:0033557">
    <property type="term" value="C:Slx1-Slx4 complex"/>
    <property type="evidence" value="ECO:0007669"/>
    <property type="project" value="InterPro"/>
</dbReference>
<accession>A0A9N9ELJ6</accession>
<evidence type="ECO:0000256" key="8">
    <source>
        <dbReference type="SAM" id="MobiDB-lite"/>
    </source>
</evidence>
<evidence type="ECO:0000256" key="5">
    <source>
        <dbReference type="ARBA" id="ARBA00023204"/>
    </source>
</evidence>
<evidence type="ECO:0000256" key="1">
    <source>
        <dbReference type="ARBA" id="ARBA00004123"/>
    </source>
</evidence>
<dbReference type="Pfam" id="PF09494">
    <property type="entry name" value="Slx4"/>
    <property type="match status" value="1"/>
</dbReference>
<feature type="non-terminal residue" evidence="9">
    <location>
        <position position="405"/>
    </location>
</feature>
<protein>
    <recommendedName>
        <fullName evidence="7">Structure-specific endonuclease subunit SLX4</fullName>
    </recommendedName>
</protein>
<comment type="subcellular location">
    <subcellularLocation>
        <location evidence="1">Nucleus</location>
    </subcellularLocation>
</comment>
<evidence type="ECO:0000256" key="6">
    <source>
        <dbReference type="ARBA" id="ARBA00023242"/>
    </source>
</evidence>
<keyword evidence="4" id="KW-0233">DNA recombination</keyword>
<evidence type="ECO:0000256" key="7">
    <source>
        <dbReference type="ARBA" id="ARBA00029496"/>
    </source>
</evidence>
<evidence type="ECO:0000256" key="4">
    <source>
        <dbReference type="ARBA" id="ARBA00023172"/>
    </source>
</evidence>
<dbReference type="GO" id="GO:0006260">
    <property type="term" value="P:DNA replication"/>
    <property type="evidence" value="ECO:0007669"/>
    <property type="project" value="InterPro"/>
</dbReference>
<feature type="compositionally biased region" description="Polar residues" evidence="8">
    <location>
        <begin position="68"/>
        <end position="79"/>
    </location>
</feature>
<keyword evidence="6" id="KW-0539">Nucleus</keyword>
<keyword evidence="5" id="KW-0234">DNA repair</keyword>
<dbReference type="AlphaFoldDB" id="A0A9N9ELJ6"/>
<dbReference type="InterPro" id="IPR018574">
    <property type="entry name" value="Structure-sp_endonuc_su_Slx4"/>
</dbReference>
<evidence type="ECO:0000256" key="3">
    <source>
        <dbReference type="ARBA" id="ARBA00022763"/>
    </source>
</evidence>
<evidence type="ECO:0000313" key="10">
    <source>
        <dbReference type="Proteomes" id="UP000789508"/>
    </source>
</evidence>
<dbReference type="EMBL" id="CAJVPS010014760">
    <property type="protein sequence ID" value="CAG8684136.1"/>
    <property type="molecule type" value="Genomic_DNA"/>
</dbReference>
<feature type="region of interest" description="Disordered" evidence="8">
    <location>
        <begin position="66"/>
        <end position="95"/>
    </location>
</feature>
<gene>
    <name evidence="9" type="ORF">ALEPTO_LOCUS10953</name>
</gene>
<dbReference type="GO" id="GO:0006281">
    <property type="term" value="P:DNA repair"/>
    <property type="evidence" value="ECO:0007669"/>
    <property type="project" value="UniProtKB-KW"/>
</dbReference>